<dbReference type="AlphaFoldDB" id="A0A1G2AQR9"/>
<sequence>MHPKRWEKILEHIKSQYTVLEHHPPEPVEGTEAVLKESIVVQGQQGKTRFERFTRVPVKEDPLDTSHSADWIFSELAITSYVKGYRWNEKSGSWDEFNVKDIFFKT</sequence>
<dbReference type="STRING" id="1798540.A3B74_00155"/>
<comment type="caution">
    <text evidence="1">The sequence shown here is derived from an EMBL/GenBank/DDBJ whole genome shotgun (WGS) entry which is preliminary data.</text>
</comment>
<protein>
    <submittedName>
        <fullName evidence="1">Uncharacterized protein</fullName>
    </submittedName>
</protein>
<proteinExistence type="predicted"/>
<name>A0A1G2AQR9_9BACT</name>
<dbReference type="EMBL" id="MHKB01000009">
    <property type="protein sequence ID" value="OGY79254.1"/>
    <property type="molecule type" value="Genomic_DNA"/>
</dbReference>
<reference evidence="1 2" key="1">
    <citation type="journal article" date="2016" name="Nat. Commun.">
        <title>Thousands of microbial genomes shed light on interconnected biogeochemical processes in an aquifer system.</title>
        <authorList>
            <person name="Anantharaman K."/>
            <person name="Brown C.T."/>
            <person name="Hug L.A."/>
            <person name="Sharon I."/>
            <person name="Castelle C.J."/>
            <person name="Probst A.J."/>
            <person name="Thomas B.C."/>
            <person name="Singh A."/>
            <person name="Wilkins M.J."/>
            <person name="Karaoz U."/>
            <person name="Brodie E.L."/>
            <person name="Williams K.H."/>
            <person name="Hubbard S.S."/>
            <person name="Banfield J.F."/>
        </authorList>
    </citation>
    <scope>NUCLEOTIDE SEQUENCE [LARGE SCALE GENOMIC DNA]</scope>
</reference>
<evidence type="ECO:0000313" key="2">
    <source>
        <dbReference type="Proteomes" id="UP000177165"/>
    </source>
</evidence>
<gene>
    <name evidence="1" type="ORF">A3B74_00155</name>
</gene>
<organism evidence="1 2">
    <name type="scientific">Candidatus Kerfeldbacteria bacterium RIFCSPHIGHO2_02_FULL_42_14</name>
    <dbReference type="NCBI Taxonomy" id="1798540"/>
    <lineage>
        <taxon>Bacteria</taxon>
        <taxon>Candidatus Kerfeldiibacteriota</taxon>
    </lineage>
</organism>
<evidence type="ECO:0000313" key="1">
    <source>
        <dbReference type="EMBL" id="OGY79254.1"/>
    </source>
</evidence>
<accession>A0A1G2AQR9</accession>
<dbReference type="Proteomes" id="UP000177165">
    <property type="component" value="Unassembled WGS sequence"/>
</dbReference>